<dbReference type="Gene3D" id="3.50.50.60">
    <property type="entry name" value="FAD/NAD(P)-binding domain"/>
    <property type="match status" value="1"/>
</dbReference>
<dbReference type="STRING" id="1231623.Tasa_029_012"/>
<sequence>MAIIGGGATGAAIAYHFLNRRTAVSGPVLIFEARARIGAGLAYGSHDPQHRINVPAAKMSIDTGRPLDFQEWIDCDRLLAQDPDALAPSGGLFPARRVFGRYLADRIEPWLRSEAALHVRARVVSIQKDGDLWRIGTDDGIFFQAARVVIATTHPVPSLPTPLRPVSHDPRIVIDPWSHTWLDSVAPDARIAIIGSGLTMADVVASLTARGHRGLIIAISRRGLRSQSHAKAEVEAHGDFSTTPARSARALLRNVRCVLADDPARPWQATFDALRRQGRAIWSALPPVERKRLVRHLRPFWDVHRFRIAPQVETTLSQRIASGTLRIQAARVESASATASAISLNLRARGGAVRHVDCDLVINTTGPDHAGILAQQPFLAGLARDGLIERDPLGLGLHTDEHHRAIVADHPVPGLFIAGPLSRGTFGELMGLPEVTANAQSVAATLAADVSASKTRERETL</sequence>
<feature type="domain" description="FAD-dependent urate hydroxylase HpyO/Asp monooxygenase CreE-like FAD/NAD(P)-binding" evidence="1">
    <location>
        <begin position="2"/>
        <end position="154"/>
    </location>
</feature>
<dbReference type="InterPro" id="IPR052189">
    <property type="entry name" value="L-asp_N-monooxygenase_NS-form"/>
</dbReference>
<dbReference type="Pfam" id="PF13454">
    <property type="entry name" value="NAD_binding_9"/>
    <property type="match status" value="1"/>
</dbReference>
<protein>
    <recommendedName>
        <fullName evidence="1">FAD-dependent urate hydroxylase HpyO/Asp monooxygenase CreE-like FAD/NAD(P)-binding domain-containing protein</fullName>
    </recommendedName>
</protein>
<keyword evidence="3" id="KW-1185">Reference proteome</keyword>
<dbReference type="InterPro" id="IPR036188">
    <property type="entry name" value="FAD/NAD-bd_sf"/>
</dbReference>
<dbReference type="PANTHER" id="PTHR40254">
    <property type="entry name" value="BLR0577 PROTEIN"/>
    <property type="match status" value="1"/>
</dbReference>
<dbReference type="AlphaFoldDB" id="A0A0D6MM47"/>
<reference evidence="2 3" key="1">
    <citation type="submission" date="2012-10" db="EMBL/GenBank/DDBJ databases">
        <title>Genome sequencing of Tanticharoenia sakaeratensis NBRC 103193.</title>
        <authorList>
            <person name="Azuma Y."/>
            <person name="Hadano H."/>
            <person name="Hirakawa H."/>
            <person name="Matsushita K."/>
        </authorList>
    </citation>
    <scope>NUCLEOTIDE SEQUENCE [LARGE SCALE GENOMIC DNA]</scope>
    <source>
        <strain evidence="2 3">NBRC 103193</strain>
    </source>
</reference>
<evidence type="ECO:0000313" key="2">
    <source>
        <dbReference type="EMBL" id="GAN54739.1"/>
    </source>
</evidence>
<dbReference type="Proteomes" id="UP000032679">
    <property type="component" value="Unassembled WGS sequence"/>
</dbReference>
<proteinExistence type="predicted"/>
<evidence type="ECO:0000259" key="1">
    <source>
        <dbReference type="Pfam" id="PF13454"/>
    </source>
</evidence>
<organism evidence="2 3">
    <name type="scientific">Tanticharoenia sakaeratensis NBRC 103193</name>
    <dbReference type="NCBI Taxonomy" id="1231623"/>
    <lineage>
        <taxon>Bacteria</taxon>
        <taxon>Pseudomonadati</taxon>
        <taxon>Pseudomonadota</taxon>
        <taxon>Alphaproteobacteria</taxon>
        <taxon>Acetobacterales</taxon>
        <taxon>Acetobacteraceae</taxon>
        <taxon>Tanticharoenia</taxon>
    </lineage>
</organism>
<dbReference type="InterPro" id="IPR038732">
    <property type="entry name" value="HpyO/CreE_NAD-binding"/>
</dbReference>
<evidence type="ECO:0000313" key="3">
    <source>
        <dbReference type="Proteomes" id="UP000032679"/>
    </source>
</evidence>
<dbReference type="SUPFAM" id="SSF51905">
    <property type="entry name" value="FAD/NAD(P)-binding domain"/>
    <property type="match status" value="2"/>
</dbReference>
<dbReference type="PANTHER" id="PTHR40254:SF1">
    <property type="entry name" value="BLR0577 PROTEIN"/>
    <property type="match status" value="1"/>
</dbReference>
<gene>
    <name evidence="2" type="ORF">Tasa_029_012</name>
</gene>
<comment type="caution">
    <text evidence="2">The sequence shown here is derived from an EMBL/GenBank/DDBJ whole genome shotgun (WGS) entry which is preliminary data.</text>
</comment>
<name>A0A0D6MM47_9PROT</name>
<dbReference type="EMBL" id="BALE01000029">
    <property type="protein sequence ID" value="GAN54739.1"/>
    <property type="molecule type" value="Genomic_DNA"/>
</dbReference>
<accession>A0A0D6MM47</accession>